<accession>A0ABP8XQM0</accession>
<evidence type="ECO:0000259" key="1">
    <source>
        <dbReference type="Pfam" id="PF13649"/>
    </source>
</evidence>
<comment type="caution">
    <text evidence="2">The sequence shown here is derived from an EMBL/GenBank/DDBJ whole genome shotgun (WGS) entry which is preliminary data.</text>
</comment>
<protein>
    <recommendedName>
        <fullName evidence="1">Methyltransferase domain-containing protein</fullName>
    </recommendedName>
</protein>
<gene>
    <name evidence="2" type="ORF">GCM10023215_65130</name>
</gene>
<organism evidence="2 3">
    <name type="scientific">Pseudonocardia yuanmonensis</name>
    <dbReference type="NCBI Taxonomy" id="1095914"/>
    <lineage>
        <taxon>Bacteria</taxon>
        <taxon>Bacillati</taxon>
        <taxon>Actinomycetota</taxon>
        <taxon>Actinomycetes</taxon>
        <taxon>Pseudonocardiales</taxon>
        <taxon>Pseudonocardiaceae</taxon>
        <taxon>Pseudonocardia</taxon>
    </lineage>
</organism>
<evidence type="ECO:0000313" key="3">
    <source>
        <dbReference type="Proteomes" id="UP001500325"/>
    </source>
</evidence>
<dbReference type="EMBL" id="BAABIC010000037">
    <property type="protein sequence ID" value="GAA4713214.1"/>
    <property type="molecule type" value="Genomic_DNA"/>
</dbReference>
<dbReference type="InterPro" id="IPR041698">
    <property type="entry name" value="Methyltransf_25"/>
</dbReference>
<dbReference type="CDD" id="cd02440">
    <property type="entry name" value="AdoMet_MTases"/>
    <property type="match status" value="1"/>
</dbReference>
<dbReference type="Gene3D" id="3.40.50.150">
    <property type="entry name" value="Vaccinia Virus protein VP39"/>
    <property type="match status" value="1"/>
</dbReference>
<dbReference type="Proteomes" id="UP001500325">
    <property type="component" value="Unassembled WGS sequence"/>
</dbReference>
<dbReference type="InterPro" id="IPR029063">
    <property type="entry name" value="SAM-dependent_MTases_sf"/>
</dbReference>
<proteinExistence type="predicted"/>
<sequence length="170" mass="18070">MANLLPDSGAPTVVELGAGTGALTSRIHRRLPTGSRLLAIELDEVLAVHLAAQLPDVDVRQGDAERLPALLAEAGIARADAVVTSLPWTLLPRRRRDALLDAVAAALTPDGIATAIVTRTALPSRARELRSAFEERFLEVTTMPTVWRNLPPAAVLVARRPRAAQVADAS</sequence>
<reference evidence="3" key="1">
    <citation type="journal article" date="2019" name="Int. J. Syst. Evol. Microbiol.">
        <title>The Global Catalogue of Microorganisms (GCM) 10K type strain sequencing project: providing services to taxonomists for standard genome sequencing and annotation.</title>
        <authorList>
            <consortium name="The Broad Institute Genomics Platform"/>
            <consortium name="The Broad Institute Genome Sequencing Center for Infectious Disease"/>
            <person name="Wu L."/>
            <person name="Ma J."/>
        </authorList>
    </citation>
    <scope>NUCLEOTIDE SEQUENCE [LARGE SCALE GENOMIC DNA]</scope>
    <source>
        <strain evidence="3">JCM 18055</strain>
    </source>
</reference>
<evidence type="ECO:0000313" key="2">
    <source>
        <dbReference type="EMBL" id="GAA4713214.1"/>
    </source>
</evidence>
<dbReference type="RefSeq" id="WP_345384664.1">
    <property type="nucleotide sequence ID" value="NZ_BAABIC010000037.1"/>
</dbReference>
<keyword evidence="3" id="KW-1185">Reference proteome</keyword>
<dbReference type="SUPFAM" id="SSF53335">
    <property type="entry name" value="S-adenosyl-L-methionine-dependent methyltransferases"/>
    <property type="match status" value="1"/>
</dbReference>
<feature type="domain" description="Methyltransferase" evidence="1">
    <location>
        <begin position="13"/>
        <end position="111"/>
    </location>
</feature>
<dbReference type="Pfam" id="PF13649">
    <property type="entry name" value="Methyltransf_25"/>
    <property type="match status" value="1"/>
</dbReference>
<name>A0ABP8XQM0_9PSEU</name>